<feature type="domain" description="TonB-dependent transporter Oar-like beta-barrel" evidence="8">
    <location>
        <begin position="355"/>
        <end position="878"/>
    </location>
</feature>
<dbReference type="Gene3D" id="2.40.170.20">
    <property type="entry name" value="TonB-dependent receptor, beta-barrel domain"/>
    <property type="match status" value="1"/>
</dbReference>
<dbReference type="EMBL" id="QTJR01000001">
    <property type="protein sequence ID" value="RDY69392.1"/>
    <property type="molecule type" value="Genomic_DNA"/>
</dbReference>
<evidence type="ECO:0000256" key="2">
    <source>
        <dbReference type="ARBA" id="ARBA00022448"/>
    </source>
</evidence>
<dbReference type="PANTHER" id="PTHR30069">
    <property type="entry name" value="TONB-DEPENDENT OUTER MEMBRANE RECEPTOR"/>
    <property type="match status" value="1"/>
</dbReference>
<sequence length="992" mass="109144">MNSRFPRHPTRRLLACALASCLVVAAPAVMAQSTSATIRGQITVDSAPATEAQITATNTATGLTRKVQAANGTYNLGGLPPGTYRIDAVANGQTTTKTVTLQVGQTATINLSAGGLPETAPAGDATTVDAVTVTSEVVAETKTSEIATYVTNKQIESLPQGTRNFLAFADLAPGVAFETGNEGSTRIKSGAQNANGINVYIDGVGQKDYVLRGGISGQDSSRGNPFPQSAIGEYKVITQNYKAEYDQLSSAAIVATTRSGTNNFEGSFFWDYTSTDWRTPTVFEERADDKVQTKEEQYGATFGGPILRDRAHFFLSYEAKEYESPRTLTPGRGYSIDQLPDFLQAEAGTGLFNAPFKEDLYFGKVDWLIGENHYFELTGKYRDEEELTNTGGQNLPSYATNKLNEETRADLRYQYTNGPWLNDFHLTYEDSTFNPSPYTSGIAYILSNRSDNGNADFNNVIVRSGGGSDFQDKGQKGYGIQNDLTFTGFQGHTLKMGVKFKDVDVDATERQPYYPQFTYDVGTSLTQPIHVKFGTALPGVGDGSASSSNKQYGIYFQDDWEVNDKLILNLGLRYDYEKSPTYLDYVTPADVAAALRNSTAINNPNSGINVERYISNGSNRKSFKDGWQPRLGFSYDLFANQEHVIYGGAGRAYDRNLFDWLQLEITKSTFPTTDIDFRLADGSCPRPLPAPGTPCLDWSDAYFDPAVLSTLASQTGLGREVFMLDNNLKTPYSDQFSLGMRNQVGDWLTDVTISRVESKDGFVFLLGNRQADGSFFRPGFSWGPPWGQGFAPFGNLILGTNGLETKTNALYLKAEKPYTAESGWSVTVAYTYLDAREQRESPEVFSLDYPTVAALGWHDAEVPEHRLVATGIYDGPWNTTLSAKLTLTSQPPRYFVNCVNVDQPDNCFIDQYKPDGTYGSKQFDIAAMKEFDTGAGFRMWARADILNVFDWANYNSYQDYPGGFNSPNPEFGIPLAQALPTRTFKLSLGFNF</sequence>
<gene>
    <name evidence="9" type="ORF">DX912_01065</name>
</gene>
<comment type="caution">
    <text evidence="9">The sequence shown here is derived from an EMBL/GenBank/DDBJ whole genome shotgun (WGS) entry which is preliminary data.</text>
</comment>
<dbReference type="GO" id="GO:0044718">
    <property type="term" value="P:siderophore transmembrane transport"/>
    <property type="evidence" value="ECO:0007669"/>
    <property type="project" value="TreeGrafter"/>
</dbReference>
<dbReference type="InterPro" id="IPR036942">
    <property type="entry name" value="Beta-barrel_TonB_sf"/>
</dbReference>
<evidence type="ECO:0000259" key="8">
    <source>
        <dbReference type="Pfam" id="PF25183"/>
    </source>
</evidence>
<evidence type="ECO:0000256" key="7">
    <source>
        <dbReference type="SAM" id="SignalP"/>
    </source>
</evidence>
<evidence type="ECO:0000256" key="1">
    <source>
        <dbReference type="ARBA" id="ARBA00004571"/>
    </source>
</evidence>
<protein>
    <recommendedName>
        <fullName evidence="8">TonB-dependent transporter Oar-like beta-barrel domain-containing protein</fullName>
    </recommendedName>
</protein>
<dbReference type="GO" id="GO:0009279">
    <property type="term" value="C:cell outer membrane"/>
    <property type="evidence" value="ECO:0007669"/>
    <property type="project" value="UniProtKB-SubCell"/>
</dbReference>
<reference evidence="9 10" key="1">
    <citation type="submission" date="2018-08" db="EMBL/GenBank/DDBJ databases">
        <title>Lysobacter soli KCTC 22011, whole genome shotgun sequence.</title>
        <authorList>
            <person name="Zhang X."/>
            <person name="Feng G."/>
            <person name="Zhu H."/>
        </authorList>
    </citation>
    <scope>NUCLEOTIDE SEQUENCE [LARGE SCALE GENOMIC DNA]</scope>
    <source>
        <strain evidence="9 10">KCTC 22011</strain>
    </source>
</reference>
<dbReference type="SUPFAM" id="SSF56935">
    <property type="entry name" value="Porins"/>
    <property type="match status" value="1"/>
</dbReference>
<dbReference type="Gene3D" id="2.60.40.1120">
    <property type="entry name" value="Carboxypeptidase-like, regulatory domain"/>
    <property type="match status" value="1"/>
</dbReference>
<evidence type="ECO:0000256" key="4">
    <source>
        <dbReference type="ARBA" id="ARBA00022692"/>
    </source>
</evidence>
<dbReference type="GO" id="GO:0030246">
    <property type="term" value="F:carbohydrate binding"/>
    <property type="evidence" value="ECO:0007669"/>
    <property type="project" value="InterPro"/>
</dbReference>
<dbReference type="PANTHER" id="PTHR30069:SF46">
    <property type="entry name" value="OAR PROTEIN"/>
    <property type="match status" value="1"/>
</dbReference>
<keyword evidence="4" id="KW-0812">Transmembrane</keyword>
<dbReference type="AlphaFoldDB" id="A0A3D8VJ43"/>
<dbReference type="InterPro" id="IPR057601">
    <property type="entry name" value="Oar-like_b-barrel"/>
</dbReference>
<dbReference type="Pfam" id="PF25183">
    <property type="entry name" value="OMP_b-brl_4"/>
    <property type="match status" value="2"/>
</dbReference>
<keyword evidence="5" id="KW-0472">Membrane</keyword>
<evidence type="ECO:0000313" key="10">
    <source>
        <dbReference type="Proteomes" id="UP000256829"/>
    </source>
</evidence>
<comment type="subcellular location">
    <subcellularLocation>
        <location evidence="1">Cell outer membrane</location>
        <topology evidence="1">Multi-pass membrane protein</topology>
    </subcellularLocation>
</comment>
<dbReference type="Proteomes" id="UP000256829">
    <property type="component" value="Unassembled WGS sequence"/>
</dbReference>
<keyword evidence="3" id="KW-1134">Transmembrane beta strand</keyword>
<keyword evidence="6" id="KW-0998">Cell outer membrane</keyword>
<dbReference type="InterPro" id="IPR039426">
    <property type="entry name" value="TonB-dep_rcpt-like"/>
</dbReference>
<evidence type="ECO:0000313" key="9">
    <source>
        <dbReference type="EMBL" id="RDY69392.1"/>
    </source>
</evidence>
<feature type="signal peptide" evidence="7">
    <location>
        <begin position="1"/>
        <end position="31"/>
    </location>
</feature>
<feature type="domain" description="TonB-dependent transporter Oar-like beta-barrel" evidence="8">
    <location>
        <begin position="256"/>
        <end position="328"/>
    </location>
</feature>
<dbReference type="InterPro" id="IPR013784">
    <property type="entry name" value="Carb-bd-like_fold"/>
</dbReference>
<keyword evidence="2" id="KW-0813">Transport</keyword>
<accession>A0A3D8VJ43</accession>
<organism evidence="9 10">
    <name type="scientific">Lysobacter soli</name>
    <dbReference type="NCBI Taxonomy" id="453783"/>
    <lineage>
        <taxon>Bacteria</taxon>
        <taxon>Pseudomonadati</taxon>
        <taxon>Pseudomonadota</taxon>
        <taxon>Gammaproteobacteria</taxon>
        <taxon>Lysobacterales</taxon>
        <taxon>Lysobacteraceae</taxon>
        <taxon>Lysobacter</taxon>
    </lineage>
</organism>
<evidence type="ECO:0000256" key="3">
    <source>
        <dbReference type="ARBA" id="ARBA00022452"/>
    </source>
</evidence>
<feature type="chain" id="PRO_5017618621" description="TonB-dependent transporter Oar-like beta-barrel domain-containing protein" evidence="7">
    <location>
        <begin position="32"/>
        <end position="992"/>
    </location>
</feature>
<dbReference type="RefSeq" id="WP_115840611.1">
    <property type="nucleotide sequence ID" value="NZ_CP183976.1"/>
</dbReference>
<dbReference type="GO" id="GO:0015344">
    <property type="term" value="F:siderophore uptake transmembrane transporter activity"/>
    <property type="evidence" value="ECO:0007669"/>
    <property type="project" value="TreeGrafter"/>
</dbReference>
<dbReference type="SUPFAM" id="SSF49452">
    <property type="entry name" value="Starch-binding domain-like"/>
    <property type="match status" value="1"/>
</dbReference>
<dbReference type="Pfam" id="PF13620">
    <property type="entry name" value="CarboxypepD_reg"/>
    <property type="match status" value="1"/>
</dbReference>
<evidence type="ECO:0000256" key="6">
    <source>
        <dbReference type="ARBA" id="ARBA00023237"/>
    </source>
</evidence>
<keyword evidence="7" id="KW-0732">Signal</keyword>
<keyword evidence="10" id="KW-1185">Reference proteome</keyword>
<name>A0A3D8VJ43_9GAMM</name>
<evidence type="ECO:0000256" key="5">
    <source>
        <dbReference type="ARBA" id="ARBA00023136"/>
    </source>
</evidence>
<proteinExistence type="predicted"/>